<name>A0ABM9FKB1_9VIBR</name>
<evidence type="ECO:0000313" key="1">
    <source>
        <dbReference type="EMBL" id="CAH8203180.1"/>
    </source>
</evidence>
<proteinExistence type="predicted"/>
<keyword evidence="2" id="KW-1185">Reference proteome</keyword>
<gene>
    <name evidence="1" type="ORF">VAE063_1050031</name>
</gene>
<dbReference type="EMBL" id="CALYLK010000006">
    <property type="protein sequence ID" value="CAH8203180.1"/>
    <property type="molecule type" value="Genomic_DNA"/>
</dbReference>
<organism evidence="1 2">
    <name type="scientific">Vibrio aestuarianus</name>
    <dbReference type="NCBI Taxonomy" id="28171"/>
    <lineage>
        <taxon>Bacteria</taxon>
        <taxon>Pseudomonadati</taxon>
        <taxon>Pseudomonadota</taxon>
        <taxon>Gammaproteobacteria</taxon>
        <taxon>Vibrionales</taxon>
        <taxon>Vibrionaceae</taxon>
        <taxon>Vibrio</taxon>
    </lineage>
</organism>
<evidence type="ECO:0008006" key="3">
    <source>
        <dbReference type="Google" id="ProtNLM"/>
    </source>
</evidence>
<sequence>MQVYKDINNDSGVRGYEIGADYITVWFDGTERSYTYSYASAGSSHVETMKNLAVAGDGLNAYINHNVKFKYVR</sequence>
<comment type="caution">
    <text evidence="1">The sequence shown here is derived from an EMBL/GenBank/DDBJ whole genome shotgun (WGS) entry which is preliminary data.</text>
</comment>
<dbReference type="Proteomes" id="UP001152658">
    <property type="component" value="Unassembled WGS sequence"/>
</dbReference>
<dbReference type="RefSeq" id="WP_095475375.1">
    <property type="nucleotide sequence ID" value="NZ_CALYLA010000029.1"/>
</dbReference>
<evidence type="ECO:0000313" key="2">
    <source>
        <dbReference type="Proteomes" id="UP001152658"/>
    </source>
</evidence>
<protein>
    <recommendedName>
        <fullName evidence="3">KTSC domain-containing protein</fullName>
    </recommendedName>
</protein>
<reference evidence="1" key="1">
    <citation type="submission" date="2022-06" db="EMBL/GenBank/DDBJ databases">
        <authorList>
            <person name="Goudenege D."/>
            <person name="Le Roux F."/>
        </authorList>
    </citation>
    <scope>NUCLEOTIDE SEQUENCE</scope>
    <source>
        <strain evidence="1">12-063</strain>
    </source>
</reference>
<accession>A0ABM9FKB1</accession>